<comment type="caution">
    <text evidence="2">The sequence shown here is derived from an EMBL/GenBank/DDBJ whole genome shotgun (WGS) entry which is preliminary data.</text>
</comment>
<feature type="region of interest" description="Disordered" evidence="1">
    <location>
        <begin position="142"/>
        <end position="173"/>
    </location>
</feature>
<keyword evidence="3" id="KW-1185">Reference proteome</keyword>
<name>A0A7X1AV71_9BACT</name>
<proteinExistence type="predicted"/>
<evidence type="ECO:0000313" key="3">
    <source>
        <dbReference type="Proteomes" id="UP000525652"/>
    </source>
</evidence>
<evidence type="ECO:0000256" key="1">
    <source>
        <dbReference type="SAM" id="MobiDB-lite"/>
    </source>
</evidence>
<organism evidence="2 3">
    <name type="scientific">Puniceicoccus vermicola</name>
    <dbReference type="NCBI Taxonomy" id="388746"/>
    <lineage>
        <taxon>Bacteria</taxon>
        <taxon>Pseudomonadati</taxon>
        <taxon>Verrucomicrobiota</taxon>
        <taxon>Opitutia</taxon>
        <taxon>Puniceicoccales</taxon>
        <taxon>Puniceicoccaceae</taxon>
        <taxon>Puniceicoccus</taxon>
    </lineage>
</organism>
<dbReference type="Proteomes" id="UP000525652">
    <property type="component" value="Unassembled WGS sequence"/>
</dbReference>
<protein>
    <submittedName>
        <fullName evidence="2">Uncharacterized protein</fullName>
    </submittedName>
</protein>
<gene>
    <name evidence="2" type="ORF">H5P30_01655</name>
</gene>
<sequence>MANEQYVFISEKAIPSRQEWQESIDALGYDFQLDSELKPKEDSGYSPCKLEGKETGVEIYYQAVAELVDDPSEIEELTKGRDYCISFRWGGSMAECTCAIIASAALLKNFDGVVSYEFEAPSDLEALIKDLDFTIPEARKELSPKKPNLGKNAVSSSSSEPKPKSRLWWKFWK</sequence>
<dbReference type="EMBL" id="JACHVA010000021">
    <property type="protein sequence ID" value="MBC2600479.1"/>
    <property type="molecule type" value="Genomic_DNA"/>
</dbReference>
<accession>A0A7X1AV71</accession>
<reference evidence="2 3" key="1">
    <citation type="submission" date="2020-07" db="EMBL/GenBank/DDBJ databases">
        <authorList>
            <person name="Feng X."/>
        </authorList>
    </citation>
    <scope>NUCLEOTIDE SEQUENCE [LARGE SCALE GENOMIC DNA]</scope>
    <source>
        <strain evidence="2 3">JCM14086</strain>
    </source>
</reference>
<evidence type="ECO:0000313" key="2">
    <source>
        <dbReference type="EMBL" id="MBC2600479.1"/>
    </source>
</evidence>
<dbReference type="RefSeq" id="WP_185691227.1">
    <property type="nucleotide sequence ID" value="NZ_JACHVA010000021.1"/>
</dbReference>
<feature type="compositionally biased region" description="Basic residues" evidence="1">
    <location>
        <begin position="164"/>
        <end position="173"/>
    </location>
</feature>
<dbReference type="AlphaFoldDB" id="A0A7X1AV71"/>